<evidence type="ECO:0000313" key="1">
    <source>
        <dbReference type="EMBL" id="GAA1015783.1"/>
    </source>
</evidence>
<name>A0ABP4DR79_9ACTN</name>
<organism evidence="1 2">
    <name type="scientific">Streptomyces thermogriseus</name>
    <dbReference type="NCBI Taxonomy" id="75292"/>
    <lineage>
        <taxon>Bacteria</taxon>
        <taxon>Bacillati</taxon>
        <taxon>Actinomycetota</taxon>
        <taxon>Actinomycetes</taxon>
        <taxon>Kitasatosporales</taxon>
        <taxon>Streptomycetaceae</taxon>
        <taxon>Streptomyces</taxon>
    </lineage>
</organism>
<sequence length="84" mass="8626">MMFFCAAGGPPTTHFAAGALSGGARDASSRMRFNAYGPGRDVRGPAVVSGRLVEIAARGGRLGGGRPLPAVRWPGRSARCGRRG</sequence>
<comment type="caution">
    <text evidence="1">The sequence shown here is derived from an EMBL/GenBank/DDBJ whole genome shotgun (WGS) entry which is preliminary data.</text>
</comment>
<evidence type="ECO:0000313" key="2">
    <source>
        <dbReference type="Proteomes" id="UP001501072"/>
    </source>
</evidence>
<dbReference type="EMBL" id="BAAAHU010000069">
    <property type="protein sequence ID" value="GAA1015783.1"/>
    <property type="molecule type" value="Genomic_DNA"/>
</dbReference>
<dbReference type="Proteomes" id="UP001501072">
    <property type="component" value="Unassembled WGS sequence"/>
</dbReference>
<protein>
    <submittedName>
        <fullName evidence="1">Uncharacterized protein</fullName>
    </submittedName>
</protein>
<gene>
    <name evidence="1" type="ORF">GCM10009564_49240</name>
</gene>
<proteinExistence type="predicted"/>
<reference evidence="2" key="1">
    <citation type="journal article" date="2019" name="Int. J. Syst. Evol. Microbiol.">
        <title>The Global Catalogue of Microorganisms (GCM) 10K type strain sequencing project: providing services to taxonomists for standard genome sequencing and annotation.</title>
        <authorList>
            <consortium name="The Broad Institute Genomics Platform"/>
            <consortium name="The Broad Institute Genome Sequencing Center for Infectious Disease"/>
            <person name="Wu L."/>
            <person name="Ma J."/>
        </authorList>
    </citation>
    <scope>NUCLEOTIDE SEQUENCE [LARGE SCALE GENOMIC DNA]</scope>
    <source>
        <strain evidence="2">JCM 11269</strain>
    </source>
</reference>
<keyword evidence="2" id="KW-1185">Reference proteome</keyword>
<accession>A0ABP4DR79</accession>